<feature type="region of interest" description="Disordered" evidence="1">
    <location>
        <begin position="93"/>
        <end position="113"/>
    </location>
</feature>
<protein>
    <submittedName>
        <fullName evidence="2">Uncharacterized protein</fullName>
    </submittedName>
</protein>
<organism evidence="2 3">
    <name type="scientific">Emydomyces testavorans</name>
    <dbReference type="NCBI Taxonomy" id="2070801"/>
    <lineage>
        <taxon>Eukaryota</taxon>
        <taxon>Fungi</taxon>
        <taxon>Dikarya</taxon>
        <taxon>Ascomycota</taxon>
        <taxon>Pezizomycotina</taxon>
        <taxon>Eurotiomycetes</taxon>
        <taxon>Eurotiomycetidae</taxon>
        <taxon>Onygenales</taxon>
        <taxon>Nannizziopsiaceae</taxon>
        <taxon>Emydomyces</taxon>
    </lineage>
</organism>
<accession>A0AAF0DLY5</accession>
<evidence type="ECO:0000313" key="3">
    <source>
        <dbReference type="Proteomes" id="UP001219355"/>
    </source>
</evidence>
<keyword evidence="3" id="KW-1185">Reference proteome</keyword>
<dbReference type="AlphaFoldDB" id="A0AAF0DLY5"/>
<dbReference type="Proteomes" id="UP001219355">
    <property type="component" value="Chromosome 4"/>
</dbReference>
<proteinExistence type="predicted"/>
<reference evidence="2" key="1">
    <citation type="submission" date="2023-03" db="EMBL/GenBank/DDBJ databases">
        <title>Emydomyces testavorans Genome Sequence.</title>
        <authorList>
            <person name="Hoyer L."/>
        </authorList>
    </citation>
    <scope>NUCLEOTIDE SEQUENCE</scope>
    <source>
        <strain evidence="2">16-2883</strain>
    </source>
</reference>
<evidence type="ECO:0000313" key="2">
    <source>
        <dbReference type="EMBL" id="WEW60873.1"/>
    </source>
</evidence>
<feature type="compositionally biased region" description="Basic and acidic residues" evidence="1">
    <location>
        <begin position="199"/>
        <end position="211"/>
    </location>
</feature>
<evidence type="ECO:0000256" key="1">
    <source>
        <dbReference type="SAM" id="MobiDB-lite"/>
    </source>
</evidence>
<name>A0AAF0DLY5_9EURO</name>
<dbReference type="EMBL" id="CP120630">
    <property type="protein sequence ID" value="WEW60873.1"/>
    <property type="molecule type" value="Genomic_DNA"/>
</dbReference>
<gene>
    <name evidence="2" type="ORF">PRK78_006361</name>
</gene>
<sequence length="445" mass="49487">MIQREKKDSSFEGPVLSPRPSFTFAKSIIANYLTGISFESAFMNRGPGIFSGALAFVAGFPRGIAINGTHRNNAFHSEMETVVATSDDAQSYSSFTSTTASDTSCSSDLSTPSTLVDDRSAASSFSFTSAHHSSPKTAPCDFQSSIREPTQDIVDIDPFNDSRASHEDSDGGFSDIEDVEGSETESVGCADGRDDDMEFKDSEDGETRIGDEDMEEEDISMEQQLSFICFERSVHFSSSGDEIIPRSGTAEPLPDAIPEMTCHERMILVDQLKARQIGNWENGGDYDPEEHSRDSLALDKELLFAYINGLRTLNHNCCKAALRSRTLHAKQDGISRLDARTEKDMNEYLERIADLLRGIFPNLFTEDEYTRILVQAKSAISFDEHGQLIYEPRSVDFQHMIRGLLAERLAYDDMFLEDEVLEWFAGNLIAPLGRQAFSRQREGIA</sequence>
<feature type="region of interest" description="Disordered" evidence="1">
    <location>
        <begin position="155"/>
        <end position="215"/>
    </location>
</feature>